<accession>M8AEF7</accession>
<dbReference type="AlphaFoldDB" id="M8AEF7"/>
<organism evidence="1">
    <name type="scientific">Triticum urartu</name>
    <name type="common">Red wild einkorn</name>
    <name type="synonym">Crithodium urartu</name>
    <dbReference type="NCBI Taxonomy" id="4572"/>
    <lineage>
        <taxon>Eukaryota</taxon>
        <taxon>Viridiplantae</taxon>
        <taxon>Streptophyta</taxon>
        <taxon>Embryophyta</taxon>
        <taxon>Tracheophyta</taxon>
        <taxon>Spermatophyta</taxon>
        <taxon>Magnoliopsida</taxon>
        <taxon>Liliopsida</taxon>
        <taxon>Poales</taxon>
        <taxon>Poaceae</taxon>
        <taxon>BOP clade</taxon>
        <taxon>Pooideae</taxon>
        <taxon>Triticodae</taxon>
        <taxon>Triticeae</taxon>
        <taxon>Triticinae</taxon>
        <taxon>Triticum</taxon>
    </lineage>
</organism>
<reference evidence="1" key="1">
    <citation type="journal article" date="2013" name="Nature">
        <title>Draft genome of the wheat A-genome progenitor Triticum urartu.</title>
        <authorList>
            <person name="Ling H.Q."/>
            <person name="Zhao S."/>
            <person name="Liu D."/>
            <person name="Wang J."/>
            <person name="Sun H."/>
            <person name="Zhang C."/>
            <person name="Fan H."/>
            <person name="Li D."/>
            <person name="Dong L."/>
            <person name="Tao Y."/>
            <person name="Gao C."/>
            <person name="Wu H."/>
            <person name="Li Y."/>
            <person name="Cui Y."/>
            <person name="Guo X."/>
            <person name="Zheng S."/>
            <person name="Wang B."/>
            <person name="Yu K."/>
            <person name="Liang Q."/>
            <person name="Yang W."/>
            <person name="Lou X."/>
            <person name="Chen J."/>
            <person name="Feng M."/>
            <person name="Jian J."/>
            <person name="Zhang X."/>
            <person name="Luo G."/>
            <person name="Jiang Y."/>
            <person name="Liu J."/>
            <person name="Wang Z."/>
            <person name="Sha Y."/>
            <person name="Zhang B."/>
            <person name="Wu H."/>
            <person name="Tang D."/>
            <person name="Shen Q."/>
            <person name="Xue P."/>
            <person name="Zou S."/>
            <person name="Wang X."/>
            <person name="Liu X."/>
            <person name="Wang F."/>
            <person name="Yang Y."/>
            <person name="An X."/>
            <person name="Dong Z."/>
            <person name="Zhang K."/>
            <person name="Zhang X."/>
            <person name="Luo M.C."/>
            <person name="Dvorak J."/>
            <person name="Tong Y."/>
            <person name="Wang J."/>
            <person name="Yang H."/>
            <person name="Li Z."/>
            <person name="Wang D."/>
            <person name="Zhang A."/>
            <person name="Wang J."/>
        </authorList>
    </citation>
    <scope>NUCLEOTIDE SEQUENCE</scope>
</reference>
<protein>
    <submittedName>
        <fullName evidence="1">Uncharacterized protein</fullName>
    </submittedName>
</protein>
<name>M8AEF7_TRIUA</name>
<evidence type="ECO:0000313" key="1">
    <source>
        <dbReference type="EMBL" id="EMS63210.1"/>
    </source>
</evidence>
<gene>
    <name evidence="1" type="ORF">TRIUR3_34294</name>
</gene>
<dbReference type="EMBL" id="KD072466">
    <property type="protein sequence ID" value="EMS63210.1"/>
    <property type="molecule type" value="Genomic_DNA"/>
</dbReference>
<sequence length="76" mass="8897">MKQFDRGCGVQFDDEEPGSRPLHHELAQFDLLARTTFIMRNSKTIVITQVVELIDRVKKQLQHANETFSIWKNNPE</sequence>
<proteinExistence type="predicted"/>